<comment type="subcellular location">
    <subcellularLocation>
        <location evidence="2">Cytoplasm</location>
    </subcellularLocation>
</comment>
<evidence type="ECO:0000256" key="3">
    <source>
        <dbReference type="ARBA" id="ARBA00004906"/>
    </source>
</evidence>
<comment type="pathway">
    <text evidence="3">Protein modification; protein ubiquitination.</text>
</comment>
<evidence type="ECO:0000256" key="6">
    <source>
        <dbReference type="ARBA" id="ARBA00022679"/>
    </source>
</evidence>
<proteinExistence type="evidence at transcript level"/>
<evidence type="ECO:0000313" key="17">
    <source>
        <dbReference type="EMBL" id="ALR88701.1"/>
    </source>
</evidence>
<dbReference type="PANTHER" id="PTHR12429:SF6">
    <property type="entry name" value="PROTEIN NEURALIZED"/>
    <property type="match status" value="1"/>
</dbReference>
<evidence type="ECO:0000313" key="18">
    <source>
        <dbReference type="Proteomes" id="UP000694865"/>
    </source>
</evidence>
<dbReference type="InterPro" id="IPR043136">
    <property type="entry name" value="B30.2/SPRY_sf"/>
</dbReference>
<sequence>MGQNSSSNNHSNSRAGSGRSQDRLTGVALTPPGIVSNSNSPTSTSYNANEPLKFHGLHGSNVVLSPDGKSARRSGSFCNAIVFTNRPVKCMEKVSIKFTDTTGNWSGVIRFGFTSRSPVELGTAPSLPRYACPDLTSRPGFWAKALGESYADKNNVLSFWVNRQGEVMYSVNNDNKGVFFNDVETNEPLWGLMDIYGNTVEVRLTECAETEPTRAPILDPPSDFPVPLPQILPSPVVDLDTDSSQSSFGSLLHSNDSLASGEGLVSRIIPGILPVPFHEICGLNVLLNPSKIQARRIDGEFQNGLVFLSQPVHAGELVVIEVLETTPRYLGCLAVGVTSCDPAVLTPSMLPEDSEDLYDRQEYWALSRDIALPDSGDQLSFIINPDGEVHYHENGIHRRVLMHVDISQPLWMLFDVYGSTQKIKILGIVPVNSATTPTTSIRTNSAVLENSLNIPTFLDLNISPLLPRRIGNIPDSAGQDLHDSVSGLVGTGASSGTAVGNSGVPKSGEECVICYDRPVDSVIYTCGHMCLCHPCGVKLKQQAGAVCPICRSILRDVIKTYKA</sequence>
<evidence type="ECO:0000256" key="4">
    <source>
        <dbReference type="ARBA" id="ARBA00012483"/>
    </source>
</evidence>
<name>A0A0U2UNF3_SACKO</name>
<dbReference type="GO" id="GO:0007219">
    <property type="term" value="P:Notch signaling pathway"/>
    <property type="evidence" value="ECO:0007669"/>
    <property type="project" value="UniProtKB-KW"/>
</dbReference>
<evidence type="ECO:0000256" key="2">
    <source>
        <dbReference type="ARBA" id="ARBA00004496"/>
    </source>
</evidence>
<dbReference type="FunFam" id="3.30.40.10:FF:000056">
    <property type="entry name" value="Putative E3 ubiquitin-protein ligase NEURL1B"/>
    <property type="match status" value="1"/>
</dbReference>
<dbReference type="GO" id="GO:0005737">
    <property type="term" value="C:cytoplasm"/>
    <property type="evidence" value="ECO:0007669"/>
    <property type="project" value="UniProtKB-SubCell"/>
</dbReference>
<feature type="compositionally biased region" description="Low complexity" evidence="14">
    <location>
        <begin position="36"/>
        <end position="45"/>
    </location>
</feature>
<keyword evidence="10" id="KW-0833">Ubl conjugation pathway</keyword>
<dbReference type="InterPro" id="IPR001841">
    <property type="entry name" value="Znf_RING"/>
</dbReference>
<keyword evidence="12" id="KW-0914">Notch signaling pathway</keyword>
<dbReference type="GeneID" id="100377387"/>
<feature type="domain" description="NHR" evidence="16">
    <location>
        <begin position="51"/>
        <end position="207"/>
    </location>
</feature>
<dbReference type="FunFam" id="2.60.120.920:FF:000005">
    <property type="entry name" value="Putative E3 ubiquitin-protein ligase NEURL1B"/>
    <property type="match status" value="2"/>
</dbReference>
<dbReference type="Pfam" id="PF07177">
    <property type="entry name" value="Neuralized"/>
    <property type="match status" value="2"/>
</dbReference>
<dbReference type="GO" id="GO:0061630">
    <property type="term" value="F:ubiquitin protein ligase activity"/>
    <property type="evidence" value="ECO:0007669"/>
    <property type="project" value="UniProtKB-EC"/>
</dbReference>
<dbReference type="Pfam" id="PF13920">
    <property type="entry name" value="zf-C3HC4_3"/>
    <property type="match status" value="1"/>
</dbReference>
<dbReference type="SUPFAM" id="SSF57850">
    <property type="entry name" value="RING/U-box"/>
    <property type="match status" value="1"/>
</dbReference>
<evidence type="ECO:0000256" key="5">
    <source>
        <dbReference type="ARBA" id="ARBA00022490"/>
    </source>
</evidence>
<dbReference type="AlphaFoldDB" id="A0A0U2UNF3"/>
<dbReference type="PROSITE" id="PS51065">
    <property type="entry name" value="NHR"/>
    <property type="match status" value="2"/>
</dbReference>
<evidence type="ECO:0000256" key="14">
    <source>
        <dbReference type="SAM" id="MobiDB-lite"/>
    </source>
</evidence>
<dbReference type="Gene3D" id="3.30.40.10">
    <property type="entry name" value="Zinc/RING finger domain, C3HC4 (zinc finger)"/>
    <property type="match status" value="1"/>
</dbReference>
<dbReference type="InterPro" id="IPR013083">
    <property type="entry name" value="Znf_RING/FYVE/PHD"/>
</dbReference>
<comment type="catalytic activity">
    <reaction evidence="1">
        <text>S-ubiquitinyl-[E2 ubiquitin-conjugating enzyme]-L-cysteine + [acceptor protein]-L-lysine = [E2 ubiquitin-conjugating enzyme]-L-cysteine + N(6)-ubiquitinyl-[acceptor protein]-L-lysine.</text>
        <dbReference type="EC" id="2.3.2.27"/>
    </reaction>
</comment>
<dbReference type="KEGG" id="sko:100377387"/>
<feature type="domain" description="RING-type" evidence="15">
    <location>
        <begin position="511"/>
        <end position="551"/>
    </location>
</feature>
<feature type="compositionally biased region" description="Low complexity" evidence="14">
    <location>
        <begin position="1"/>
        <end position="19"/>
    </location>
</feature>
<gene>
    <name evidence="19" type="primary">LOC100377387</name>
</gene>
<keyword evidence="5" id="KW-0963">Cytoplasm</keyword>
<organism evidence="17">
    <name type="scientific">Saccoglossus kowalevskii</name>
    <name type="common">Acorn worm</name>
    <dbReference type="NCBI Taxonomy" id="10224"/>
    <lineage>
        <taxon>Eukaryota</taxon>
        <taxon>Metazoa</taxon>
        <taxon>Hemichordata</taxon>
        <taxon>Enteropneusta</taxon>
        <taxon>Harrimaniidae</taxon>
        <taxon>Saccoglossus</taxon>
    </lineage>
</organism>
<reference evidence="17" key="1">
    <citation type="journal article" date="2015" name="Nature">
        <title>Hemichordate genomes and deuterostome origins.</title>
        <authorList>
            <person name="Simakov O."/>
            <person name="Kawashima T."/>
            <person name="Marletaz F."/>
            <person name="Jenkins J."/>
            <person name="Koyanagi R."/>
            <person name="Mitros T."/>
            <person name="Hisata K."/>
            <person name="Bredeson J."/>
            <person name="Shoguchi E."/>
            <person name="Gyoja F."/>
            <person name="Yue J.X."/>
            <person name="Chen Y.C."/>
            <person name="Freeman R.M.Jr."/>
            <person name="Sasaki A."/>
            <person name="Hikosaka-Katayama T."/>
            <person name="Sato A."/>
            <person name="Fujie M."/>
            <person name="Baughman K.W."/>
            <person name="Levine J."/>
            <person name="Gonzalez P."/>
            <person name="Cameron C."/>
            <person name="Fritzenwanker J.H."/>
            <person name="Pani A.M."/>
            <person name="Goto H."/>
            <person name="Kanda M."/>
            <person name="Arakaki N."/>
            <person name="Yamasaki S."/>
            <person name="Qu J."/>
            <person name="Cree A."/>
            <person name="Ding Y."/>
            <person name="Dinh H.H."/>
            <person name="Dugan S."/>
            <person name="Holder M."/>
            <person name="Jhangiani S.N."/>
            <person name="Kovar C.L."/>
            <person name="Lee S.L."/>
            <person name="Lewis L.R."/>
            <person name="Morton D."/>
            <person name="Nazareth L.V."/>
            <person name="Okwuonu G."/>
            <person name="Santibanez J."/>
            <person name="Chen R."/>
            <person name="Richards S."/>
            <person name="Muzny D.M."/>
            <person name="Gillis A."/>
            <person name="Peshkin L."/>
            <person name="Wu M."/>
            <person name="Humphreys T."/>
            <person name="Su Y.H."/>
            <person name="Putnam N.H."/>
            <person name="Schmutz J."/>
            <person name="Fujiyama A."/>
            <person name="Yu J.K."/>
            <person name="Tagawa K."/>
            <person name="Worley K.C."/>
            <person name="Gibbs R.A."/>
            <person name="Kirschner M.W."/>
            <person name="Lowe C.J."/>
            <person name="Satoh N."/>
            <person name="Rokhsar D.S."/>
            <person name="Gerhart J."/>
        </authorList>
    </citation>
    <scope>NUCLEOTIDE SEQUENCE</scope>
</reference>
<evidence type="ECO:0000313" key="19">
    <source>
        <dbReference type="RefSeq" id="XP_002738165.1"/>
    </source>
</evidence>
<dbReference type="RefSeq" id="XP_002738165.1">
    <property type="nucleotide sequence ID" value="XM_002738119.2"/>
</dbReference>
<accession>A0A0U2UNF3</accession>
<evidence type="ECO:0000256" key="10">
    <source>
        <dbReference type="ARBA" id="ARBA00022786"/>
    </source>
</evidence>
<feature type="region of interest" description="Disordered" evidence="14">
    <location>
        <begin position="1"/>
        <end position="50"/>
    </location>
</feature>
<evidence type="ECO:0000256" key="12">
    <source>
        <dbReference type="ARBA" id="ARBA00022976"/>
    </source>
</evidence>
<keyword evidence="8" id="KW-0677">Repeat</keyword>
<dbReference type="InterPro" id="IPR037962">
    <property type="entry name" value="Neuralized"/>
</dbReference>
<dbReference type="Proteomes" id="UP000694865">
    <property type="component" value="Unplaced"/>
</dbReference>
<keyword evidence="6" id="KW-0808">Transferase</keyword>
<dbReference type="PROSITE" id="PS50089">
    <property type="entry name" value="ZF_RING_2"/>
    <property type="match status" value="1"/>
</dbReference>
<evidence type="ECO:0000256" key="1">
    <source>
        <dbReference type="ARBA" id="ARBA00000900"/>
    </source>
</evidence>
<keyword evidence="7" id="KW-0479">Metal-binding</keyword>
<feature type="domain" description="NHR" evidence="16">
    <location>
        <begin position="274"/>
        <end position="428"/>
    </location>
</feature>
<dbReference type="EC" id="2.3.2.27" evidence="4"/>
<evidence type="ECO:0000256" key="7">
    <source>
        <dbReference type="ARBA" id="ARBA00022723"/>
    </source>
</evidence>
<evidence type="ECO:0000256" key="11">
    <source>
        <dbReference type="ARBA" id="ARBA00022833"/>
    </source>
</evidence>
<keyword evidence="9 13" id="KW-0863">Zinc-finger</keyword>
<keyword evidence="11" id="KW-0862">Zinc</keyword>
<evidence type="ECO:0000259" key="16">
    <source>
        <dbReference type="PROSITE" id="PS51065"/>
    </source>
</evidence>
<evidence type="ECO:0000256" key="8">
    <source>
        <dbReference type="ARBA" id="ARBA00022737"/>
    </source>
</evidence>
<dbReference type="GO" id="GO:0008270">
    <property type="term" value="F:zinc ion binding"/>
    <property type="evidence" value="ECO:0007669"/>
    <property type="project" value="UniProtKB-KW"/>
</dbReference>
<keyword evidence="18" id="KW-1185">Reference proteome</keyword>
<dbReference type="Gene3D" id="2.60.120.920">
    <property type="match status" value="2"/>
</dbReference>
<evidence type="ECO:0000256" key="9">
    <source>
        <dbReference type="ARBA" id="ARBA00022771"/>
    </source>
</evidence>
<dbReference type="OrthoDB" id="6078042at2759"/>
<evidence type="ECO:0000256" key="13">
    <source>
        <dbReference type="PROSITE-ProRule" id="PRU00175"/>
    </source>
</evidence>
<dbReference type="SMART" id="SM00588">
    <property type="entry name" value="NEUZ"/>
    <property type="match status" value="2"/>
</dbReference>
<dbReference type="InterPro" id="IPR006573">
    <property type="entry name" value="NHR_dom"/>
</dbReference>
<protein>
    <recommendedName>
        <fullName evidence="4">RING-type E3 ubiquitin transferase</fullName>
        <ecNumber evidence="4">2.3.2.27</ecNumber>
    </recommendedName>
</protein>
<dbReference type="PANTHER" id="PTHR12429">
    <property type="entry name" value="NEURALIZED"/>
    <property type="match status" value="1"/>
</dbReference>
<dbReference type="EMBL" id="KU064712">
    <property type="protein sequence ID" value="ALR88701.1"/>
    <property type="molecule type" value="mRNA"/>
</dbReference>
<evidence type="ECO:0000259" key="15">
    <source>
        <dbReference type="PROSITE" id="PS50089"/>
    </source>
</evidence>
<reference evidence="19" key="2">
    <citation type="submission" date="2025-05" db="UniProtKB">
        <authorList>
            <consortium name="RefSeq"/>
        </authorList>
    </citation>
    <scope>IDENTIFICATION</scope>
    <source>
        <tissue evidence="19">Testes</tissue>
    </source>
</reference>